<dbReference type="AlphaFoldDB" id="A0A1G1XN95"/>
<organism evidence="1 2">
    <name type="scientific">Candidatus Buchananbacteria bacterium RBG_13_39_9</name>
    <dbReference type="NCBI Taxonomy" id="1797531"/>
    <lineage>
        <taxon>Bacteria</taxon>
        <taxon>Candidatus Buchananiibacteriota</taxon>
    </lineage>
</organism>
<protein>
    <recommendedName>
        <fullName evidence="3">GxxExxY protein</fullName>
    </recommendedName>
</protein>
<accession>A0A1G1XN95</accession>
<evidence type="ECO:0000313" key="2">
    <source>
        <dbReference type="Proteomes" id="UP000176260"/>
    </source>
</evidence>
<evidence type="ECO:0000313" key="1">
    <source>
        <dbReference type="EMBL" id="OGY41126.1"/>
    </source>
</evidence>
<dbReference type="InterPro" id="IPR026350">
    <property type="entry name" value="GxxExxY"/>
</dbReference>
<evidence type="ECO:0008006" key="3">
    <source>
        <dbReference type="Google" id="ProtNLM"/>
    </source>
</evidence>
<proteinExistence type="predicted"/>
<dbReference type="NCBIfam" id="TIGR04256">
    <property type="entry name" value="GxxExxY"/>
    <property type="match status" value="1"/>
</dbReference>
<comment type="caution">
    <text evidence="1">The sequence shown here is derived from an EMBL/GenBank/DDBJ whole genome shotgun (WGS) entry which is preliminary data.</text>
</comment>
<dbReference type="EMBL" id="MHIA01000033">
    <property type="protein sequence ID" value="OGY41126.1"/>
    <property type="molecule type" value="Genomic_DNA"/>
</dbReference>
<dbReference type="Pfam" id="PF13366">
    <property type="entry name" value="PDDEXK_3"/>
    <property type="match status" value="1"/>
</dbReference>
<sequence length="111" mass="13254">MSNTIKDKVLYPELSYKIYGLCFEAHNKLGRYLNEKQYGDYLEHLFVENNIAFVKEMPLPASFPNEKEKRNIPDFIIENCIILDLKAKFIVTKQDYYQMQRYLNSYNKKLG</sequence>
<dbReference type="Proteomes" id="UP000176260">
    <property type="component" value="Unassembled WGS sequence"/>
</dbReference>
<name>A0A1G1XN95_9BACT</name>
<gene>
    <name evidence="1" type="ORF">A2Y67_00785</name>
</gene>
<reference evidence="1 2" key="1">
    <citation type="journal article" date="2016" name="Nat. Commun.">
        <title>Thousands of microbial genomes shed light on interconnected biogeochemical processes in an aquifer system.</title>
        <authorList>
            <person name="Anantharaman K."/>
            <person name="Brown C.T."/>
            <person name="Hug L.A."/>
            <person name="Sharon I."/>
            <person name="Castelle C.J."/>
            <person name="Probst A.J."/>
            <person name="Thomas B.C."/>
            <person name="Singh A."/>
            <person name="Wilkins M.J."/>
            <person name="Karaoz U."/>
            <person name="Brodie E.L."/>
            <person name="Williams K.H."/>
            <person name="Hubbard S.S."/>
            <person name="Banfield J.F."/>
        </authorList>
    </citation>
    <scope>NUCLEOTIDE SEQUENCE [LARGE SCALE GENOMIC DNA]</scope>
</reference>